<dbReference type="AlphaFoldDB" id="A0A8J5X129"/>
<reference evidence="3" key="1">
    <citation type="journal article" date="2021" name="bioRxiv">
        <title>Whole Genome Assembly and Annotation of Northern Wild Rice, Zizania palustris L., Supports a Whole Genome Duplication in the Zizania Genus.</title>
        <authorList>
            <person name="Haas M."/>
            <person name="Kono T."/>
            <person name="Macchietto M."/>
            <person name="Millas R."/>
            <person name="McGilp L."/>
            <person name="Shao M."/>
            <person name="Duquette J."/>
            <person name="Hirsch C.N."/>
            <person name="Kimball J."/>
        </authorList>
    </citation>
    <scope>NUCLEOTIDE SEQUENCE</scope>
    <source>
        <tissue evidence="3">Fresh leaf tissue</tissue>
    </source>
</reference>
<keyword evidence="1" id="KW-0472">Membrane</keyword>
<keyword evidence="1" id="KW-1133">Transmembrane helix</keyword>
<evidence type="ECO:0000313" key="3">
    <source>
        <dbReference type="EMBL" id="KAG8099861.1"/>
    </source>
</evidence>
<feature type="transmembrane region" description="Helical" evidence="1">
    <location>
        <begin position="108"/>
        <end position="129"/>
    </location>
</feature>
<comment type="caution">
    <text evidence="3">The sequence shown here is derived from an EMBL/GenBank/DDBJ whole genome shotgun (WGS) entry which is preliminary data.</text>
</comment>
<dbReference type="InterPro" id="IPR000668">
    <property type="entry name" value="Peptidase_C1A_C"/>
</dbReference>
<name>A0A8J5X129_ZIZPA</name>
<keyword evidence="4" id="KW-1185">Reference proteome</keyword>
<dbReference type="EMBL" id="JAAALK010000079">
    <property type="protein sequence ID" value="KAG8099861.1"/>
    <property type="molecule type" value="Genomic_DNA"/>
</dbReference>
<evidence type="ECO:0000256" key="1">
    <source>
        <dbReference type="SAM" id="Phobius"/>
    </source>
</evidence>
<keyword evidence="1" id="KW-0812">Transmembrane</keyword>
<dbReference type="GO" id="GO:0006508">
    <property type="term" value="P:proteolysis"/>
    <property type="evidence" value="ECO:0007669"/>
    <property type="project" value="InterPro"/>
</dbReference>
<protein>
    <recommendedName>
        <fullName evidence="2">Peptidase C1A papain C-terminal domain-containing protein</fullName>
    </recommendedName>
</protein>
<evidence type="ECO:0000313" key="4">
    <source>
        <dbReference type="Proteomes" id="UP000729402"/>
    </source>
</evidence>
<dbReference type="Proteomes" id="UP000729402">
    <property type="component" value="Unassembled WGS sequence"/>
</dbReference>
<gene>
    <name evidence="3" type="ORF">GUJ93_ZPchr0013g35799</name>
</gene>
<feature type="domain" description="Peptidase C1A papain C-terminal" evidence="2">
    <location>
        <begin position="6"/>
        <end position="63"/>
    </location>
</feature>
<evidence type="ECO:0000259" key="2">
    <source>
        <dbReference type="Pfam" id="PF00112"/>
    </source>
</evidence>
<reference evidence="3" key="2">
    <citation type="submission" date="2021-02" db="EMBL/GenBank/DDBJ databases">
        <authorList>
            <person name="Kimball J.A."/>
            <person name="Haas M.W."/>
            <person name="Macchietto M."/>
            <person name="Kono T."/>
            <person name="Duquette J."/>
            <person name="Shao M."/>
        </authorList>
    </citation>
    <scope>NUCLEOTIDE SEQUENCE</scope>
    <source>
        <tissue evidence="3">Fresh leaf tissue</tissue>
    </source>
</reference>
<dbReference type="Pfam" id="PF00112">
    <property type="entry name" value="Peptidase_C1"/>
    <property type="match status" value="1"/>
</dbReference>
<proteinExistence type="predicted"/>
<accession>A0A8J5X129</accession>
<sequence>MAVSDRSVVVLVNSIDLAFKQYSGGLSMGAYGTNITHGMVGVGNNTTDFGEPFWILRNSWGHDSCIFPGSKLWRNVTKSGGENTTMAQTSDAEGSAIWRLRTGRETRFVLLLRWLSLMVVVMTTNSNFWT</sequence>
<dbReference type="GO" id="GO:0008234">
    <property type="term" value="F:cysteine-type peptidase activity"/>
    <property type="evidence" value="ECO:0007669"/>
    <property type="project" value="InterPro"/>
</dbReference>
<organism evidence="3 4">
    <name type="scientific">Zizania palustris</name>
    <name type="common">Northern wild rice</name>
    <dbReference type="NCBI Taxonomy" id="103762"/>
    <lineage>
        <taxon>Eukaryota</taxon>
        <taxon>Viridiplantae</taxon>
        <taxon>Streptophyta</taxon>
        <taxon>Embryophyta</taxon>
        <taxon>Tracheophyta</taxon>
        <taxon>Spermatophyta</taxon>
        <taxon>Magnoliopsida</taxon>
        <taxon>Liliopsida</taxon>
        <taxon>Poales</taxon>
        <taxon>Poaceae</taxon>
        <taxon>BOP clade</taxon>
        <taxon>Oryzoideae</taxon>
        <taxon>Oryzeae</taxon>
        <taxon>Zizaniinae</taxon>
        <taxon>Zizania</taxon>
    </lineage>
</organism>